<organism evidence="3 4">
    <name type="scientific">Pasteurella atlantica</name>
    <dbReference type="NCBI Taxonomy" id="2827233"/>
    <lineage>
        <taxon>Bacteria</taxon>
        <taxon>Pseudomonadati</taxon>
        <taxon>Pseudomonadota</taxon>
        <taxon>Gammaproteobacteria</taxon>
        <taxon>Pasteurellales</taxon>
        <taxon>Pasteurellaceae</taxon>
        <taxon>Pasteurella</taxon>
    </lineage>
</organism>
<feature type="domain" description="Inner membrane protein YgaP-like transmembrane" evidence="2">
    <location>
        <begin position="4"/>
        <end position="56"/>
    </location>
</feature>
<sequence>MKVNDMLHIIAGSFIMLSVALGYYVNPWWFAFTFFVGANLFQSGFTKWCLMADILRKLGLKD</sequence>
<evidence type="ECO:0000313" key="4">
    <source>
        <dbReference type="Proteomes" id="UP001230466"/>
    </source>
</evidence>
<gene>
    <name evidence="3" type="ORF">QJU78_03245</name>
</gene>
<proteinExistence type="predicted"/>
<feature type="transmembrane region" description="Helical" evidence="1">
    <location>
        <begin position="7"/>
        <end position="25"/>
    </location>
</feature>
<dbReference type="EMBL" id="JASAYJ010000005">
    <property type="protein sequence ID" value="MDP8186798.1"/>
    <property type="molecule type" value="Genomic_DNA"/>
</dbReference>
<dbReference type="RefSeq" id="WP_211597454.1">
    <property type="nucleotide sequence ID" value="NZ_JAGRQI010000005.1"/>
</dbReference>
<evidence type="ECO:0000259" key="2">
    <source>
        <dbReference type="Pfam" id="PF11127"/>
    </source>
</evidence>
<keyword evidence="1" id="KW-1133">Transmembrane helix</keyword>
<dbReference type="GeneID" id="300271773"/>
<dbReference type="Pfam" id="PF11127">
    <property type="entry name" value="YgaP-like_TM"/>
    <property type="match status" value="1"/>
</dbReference>
<keyword evidence="1" id="KW-0472">Membrane</keyword>
<name>A0AAQ4LX88_9PAST</name>
<feature type="transmembrane region" description="Helical" evidence="1">
    <location>
        <begin position="31"/>
        <end position="50"/>
    </location>
</feature>
<dbReference type="AlphaFoldDB" id="A0AAQ4LX88"/>
<keyword evidence="1" id="KW-0812">Transmembrane</keyword>
<comment type="caution">
    <text evidence="3">The sequence shown here is derived from an EMBL/GenBank/DDBJ whole genome shotgun (WGS) entry which is preliminary data.</text>
</comment>
<protein>
    <submittedName>
        <fullName evidence="3">DUF2892 domain-containing protein</fullName>
    </submittedName>
</protein>
<dbReference type="InterPro" id="IPR021309">
    <property type="entry name" value="YgaP-like_TM"/>
</dbReference>
<evidence type="ECO:0000256" key="1">
    <source>
        <dbReference type="SAM" id="Phobius"/>
    </source>
</evidence>
<evidence type="ECO:0000313" key="3">
    <source>
        <dbReference type="EMBL" id="MDP8186798.1"/>
    </source>
</evidence>
<dbReference type="Proteomes" id="UP001230466">
    <property type="component" value="Unassembled WGS sequence"/>
</dbReference>
<dbReference type="Gene3D" id="6.10.140.1340">
    <property type="match status" value="1"/>
</dbReference>
<accession>A0AAQ4LX88</accession>
<reference evidence="3" key="1">
    <citation type="journal article" date="2023" name="Front. Microbiol.">
        <title>Phylogeography and host specificity of Pasteurellaceae pathogenic to sea-farmed fish in the north-east Atlantic.</title>
        <authorList>
            <person name="Gulla S."/>
            <person name="Colquhoun D.J."/>
            <person name="Olsen A.B."/>
            <person name="Spilsberg B."/>
            <person name="Lagesen K."/>
            <person name="Aakesson C.P."/>
            <person name="Strom S."/>
            <person name="Manji F."/>
            <person name="Birkbeck T.H."/>
            <person name="Nilsen H.K."/>
        </authorList>
    </citation>
    <scope>NUCLEOTIDE SEQUENCE</scope>
    <source>
        <strain evidence="3">VIB1234</strain>
    </source>
</reference>